<keyword evidence="2" id="KW-1185">Reference proteome</keyword>
<sequence>MHHLVKAAELTDIAAVADLSLVSELITGGLEADLMAQSPTFTLRREGAWLAGLQAVAGWLLCGVCGFAGSVHPHEAPVRAARLTCLVAEQTAGLTRQGLSELVLSAETGLRQARELDAIRAGLAEETTPIGASEDSEALRVHLTAILRETLQAQAQPDNETDTIARGVHEWG</sequence>
<dbReference type="RefSeq" id="WP_175593074.1">
    <property type="nucleotide sequence ID" value="NZ_JABWGN010000012.1"/>
</dbReference>
<dbReference type="Proteomes" id="UP000586042">
    <property type="component" value="Unassembled WGS sequence"/>
</dbReference>
<evidence type="ECO:0000313" key="2">
    <source>
        <dbReference type="Proteomes" id="UP000586042"/>
    </source>
</evidence>
<gene>
    <name evidence="1" type="ORF">HTZ77_29935</name>
</gene>
<protein>
    <submittedName>
        <fullName evidence="1">Uncharacterized protein</fullName>
    </submittedName>
</protein>
<evidence type="ECO:0000313" key="1">
    <source>
        <dbReference type="EMBL" id="NUW35620.1"/>
    </source>
</evidence>
<dbReference type="AlphaFoldDB" id="A0A7Y6IDQ1"/>
<reference evidence="1 2" key="1">
    <citation type="submission" date="2020-06" db="EMBL/GenBank/DDBJ databases">
        <title>Nonomuraea sp. SMC257, a novel actinomycete isolated from soil.</title>
        <authorList>
            <person name="Chanama M."/>
        </authorList>
    </citation>
    <scope>NUCLEOTIDE SEQUENCE [LARGE SCALE GENOMIC DNA]</scope>
    <source>
        <strain evidence="1 2">SMC257</strain>
    </source>
</reference>
<dbReference type="EMBL" id="JABWGN010000012">
    <property type="protein sequence ID" value="NUW35620.1"/>
    <property type="molecule type" value="Genomic_DNA"/>
</dbReference>
<proteinExistence type="predicted"/>
<comment type="caution">
    <text evidence="1">The sequence shown here is derived from an EMBL/GenBank/DDBJ whole genome shotgun (WGS) entry which is preliminary data.</text>
</comment>
<name>A0A7Y6IDQ1_9ACTN</name>
<accession>A0A7Y6IDQ1</accession>
<organism evidence="1 2">
    <name type="scientific">Nonomuraea montanisoli</name>
    <dbReference type="NCBI Taxonomy" id="2741721"/>
    <lineage>
        <taxon>Bacteria</taxon>
        <taxon>Bacillati</taxon>
        <taxon>Actinomycetota</taxon>
        <taxon>Actinomycetes</taxon>
        <taxon>Streptosporangiales</taxon>
        <taxon>Streptosporangiaceae</taxon>
        <taxon>Nonomuraea</taxon>
    </lineage>
</organism>